<dbReference type="PANTHER" id="PTHR30055">
    <property type="entry name" value="HTH-TYPE TRANSCRIPTIONAL REGULATOR RUTR"/>
    <property type="match status" value="1"/>
</dbReference>
<protein>
    <submittedName>
        <fullName evidence="6">Bacterial regulatory proteins, tetR family</fullName>
    </submittedName>
    <submittedName>
        <fullName evidence="7">Transcriptional regulator, TetR</fullName>
    </submittedName>
</protein>
<dbReference type="Proteomes" id="UP001071230">
    <property type="component" value="Unassembled WGS sequence"/>
</dbReference>
<dbReference type="InterPro" id="IPR009057">
    <property type="entry name" value="Homeodomain-like_sf"/>
</dbReference>
<dbReference type="Proteomes" id="UP000836597">
    <property type="component" value="Chromosome"/>
</dbReference>
<dbReference type="Gene3D" id="1.10.357.10">
    <property type="entry name" value="Tetracycline Repressor, domain 2"/>
    <property type="match status" value="1"/>
</dbReference>
<name>A0A8S0X6F3_9FIRM</name>
<feature type="DNA-binding region" description="H-T-H motif" evidence="4">
    <location>
        <begin position="35"/>
        <end position="54"/>
    </location>
</feature>
<dbReference type="Pfam" id="PF00440">
    <property type="entry name" value="TetR_N"/>
    <property type="match status" value="1"/>
</dbReference>
<evidence type="ECO:0000256" key="3">
    <source>
        <dbReference type="ARBA" id="ARBA00023163"/>
    </source>
</evidence>
<evidence type="ECO:0000256" key="4">
    <source>
        <dbReference type="PROSITE-ProRule" id="PRU00335"/>
    </source>
</evidence>
<dbReference type="SUPFAM" id="SSF48498">
    <property type="entry name" value="Tetracyclin repressor-like, C-terminal domain"/>
    <property type="match status" value="1"/>
</dbReference>
<dbReference type="GO" id="GO:0003700">
    <property type="term" value="F:DNA-binding transcription factor activity"/>
    <property type="evidence" value="ECO:0007669"/>
    <property type="project" value="TreeGrafter"/>
</dbReference>
<evidence type="ECO:0000256" key="2">
    <source>
        <dbReference type="ARBA" id="ARBA00023125"/>
    </source>
</evidence>
<proteinExistence type="predicted"/>
<evidence type="ECO:0000313" key="6">
    <source>
        <dbReference type="EMBL" id="CAA7602480.1"/>
    </source>
</evidence>
<evidence type="ECO:0000313" key="7">
    <source>
        <dbReference type="EMBL" id="CEJ05935.1"/>
    </source>
</evidence>
<dbReference type="EMBL" id="CDGJ01000005">
    <property type="protein sequence ID" value="CEJ05935.1"/>
    <property type="molecule type" value="Genomic_DNA"/>
</dbReference>
<dbReference type="PRINTS" id="PR00455">
    <property type="entry name" value="HTHTETR"/>
</dbReference>
<reference evidence="7" key="1">
    <citation type="submission" date="2014-11" db="EMBL/GenBank/DDBJ databases">
        <authorList>
            <person name="Hornung B.V."/>
        </authorList>
    </citation>
    <scope>NUCLEOTIDE SEQUENCE</scope>
    <source>
        <strain evidence="7">INE</strain>
    </source>
</reference>
<dbReference type="SUPFAM" id="SSF46689">
    <property type="entry name" value="Homeodomain-like"/>
    <property type="match status" value="1"/>
</dbReference>
<dbReference type="InterPro" id="IPR023772">
    <property type="entry name" value="DNA-bd_HTH_TetR-type_CS"/>
</dbReference>
<dbReference type="PROSITE" id="PS50977">
    <property type="entry name" value="HTH_TETR_2"/>
    <property type="match status" value="1"/>
</dbReference>
<accession>A0A8S0X6F3</accession>
<dbReference type="InterPro" id="IPR036271">
    <property type="entry name" value="Tet_transcr_reg_TetR-rel_C_sf"/>
</dbReference>
<sequence>MADLSRRERKKQETSEKIFTAAMQLFRKQGLERTSIEQITELADVGKGTFYNYFGSKEAVILEFSRRAYRDILESRREKADLSTRAKLESLFDYWADFVTDEREIAWVVVRSREGAEFDMGLHYGLQGILALGQREGEISPNYDPAFLAEMLEGIMIQHFMSWYVTGDGTLKEELRQALSVFWDGLAEERCRA</sequence>
<dbReference type="PROSITE" id="PS01081">
    <property type="entry name" value="HTH_TETR_1"/>
    <property type="match status" value="1"/>
</dbReference>
<evidence type="ECO:0000313" key="8">
    <source>
        <dbReference type="Proteomes" id="UP001071230"/>
    </source>
</evidence>
<dbReference type="RefSeq" id="WP_240985841.1">
    <property type="nucleotide sequence ID" value="NZ_CDGJ01000005.1"/>
</dbReference>
<keyword evidence="3" id="KW-0804">Transcription</keyword>
<dbReference type="InterPro" id="IPR001647">
    <property type="entry name" value="HTH_TetR"/>
</dbReference>
<feature type="domain" description="HTH tetR-type" evidence="5">
    <location>
        <begin position="12"/>
        <end position="72"/>
    </location>
</feature>
<keyword evidence="2 4" id="KW-0238">DNA-binding</keyword>
<gene>
    <name evidence="7" type="ORF">DEACI_0355</name>
    <name evidence="6" type="ORF">DEACI_3155</name>
</gene>
<dbReference type="InterPro" id="IPR050109">
    <property type="entry name" value="HTH-type_TetR-like_transc_reg"/>
</dbReference>
<keyword evidence="8" id="KW-1185">Reference proteome</keyword>
<evidence type="ECO:0000256" key="1">
    <source>
        <dbReference type="ARBA" id="ARBA00023015"/>
    </source>
</evidence>
<dbReference type="GO" id="GO:0000976">
    <property type="term" value="F:transcription cis-regulatory region binding"/>
    <property type="evidence" value="ECO:0007669"/>
    <property type="project" value="TreeGrafter"/>
</dbReference>
<reference evidence="6" key="2">
    <citation type="submission" date="2020-01" db="EMBL/GenBank/DDBJ databases">
        <authorList>
            <person name="Hornung B."/>
        </authorList>
    </citation>
    <scope>NUCLEOTIDE SEQUENCE</scope>
    <source>
        <strain evidence="6">PacBioINE</strain>
    </source>
</reference>
<organism evidence="6">
    <name type="scientific">Acididesulfobacillus acetoxydans</name>
    <dbReference type="NCBI Taxonomy" id="1561005"/>
    <lineage>
        <taxon>Bacteria</taxon>
        <taxon>Bacillati</taxon>
        <taxon>Bacillota</taxon>
        <taxon>Clostridia</taxon>
        <taxon>Eubacteriales</taxon>
        <taxon>Peptococcaceae</taxon>
        <taxon>Acididesulfobacillus</taxon>
    </lineage>
</organism>
<dbReference type="EMBL" id="LR746496">
    <property type="protein sequence ID" value="CAA7602480.1"/>
    <property type="molecule type" value="Genomic_DNA"/>
</dbReference>
<keyword evidence="1" id="KW-0805">Transcription regulation</keyword>
<dbReference type="AlphaFoldDB" id="A0A8S0X6F3"/>
<dbReference type="KEGG" id="aacx:DEACI_3155"/>
<dbReference type="PANTHER" id="PTHR30055:SF234">
    <property type="entry name" value="HTH-TYPE TRANSCRIPTIONAL REGULATOR BETI"/>
    <property type="match status" value="1"/>
</dbReference>
<evidence type="ECO:0000259" key="5">
    <source>
        <dbReference type="PROSITE" id="PS50977"/>
    </source>
</evidence>